<evidence type="ECO:0000256" key="1">
    <source>
        <dbReference type="SAM" id="SignalP"/>
    </source>
</evidence>
<dbReference type="PANTHER" id="PTHR13343:SF21">
    <property type="entry name" value="PROTEIN CREG1"/>
    <property type="match status" value="1"/>
</dbReference>
<keyword evidence="4" id="KW-1185">Reference proteome</keyword>
<dbReference type="InterPro" id="IPR055343">
    <property type="entry name" value="CREG_beta-barrel"/>
</dbReference>
<feature type="signal peptide" evidence="1">
    <location>
        <begin position="1"/>
        <end position="21"/>
    </location>
</feature>
<organism evidence="3 4">
    <name type="scientific">Dissostichus mawsoni</name>
    <name type="common">Antarctic cod</name>
    <dbReference type="NCBI Taxonomy" id="36200"/>
    <lineage>
        <taxon>Eukaryota</taxon>
        <taxon>Metazoa</taxon>
        <taxon>Chordata</taxon>
        <taxon>Craniata</taxon>
        <taxon>Vertebrata</taxon>
        <taxon>Euteleostomi</taxon>
        <taxon>Actinopterygii</taxon>
        <taxon>Neopterygii</taxon>
        <taxon>Teleostei</taxon>
        <taxon>Neoteleostei</taxon>
        <taxon>Acanthomorphata</taxon>
        <taxon>Eupercaria</taxon>
        <taxon>Perciformes</taxon>
        <taxon>Notothenioidei</taxon>
        <taxon>Nototheniidae</taxon>
        <taxon>Dissostichus</taxon>
    </lineage>
</organism>
<dbReference type="AlphaFoldDB" id="A0A7J5XM45"/>
<feature type="domain" description="CREG-like beta-barrel" evidence="2">
    <location>
        <begin position="69"/>
        <end position="190"/>
    </location>
</feature>
<dbReference type="GO" id="GO:0005615">
    <property type="term" value="C:extracellular space"/>
    <property type="evidence" value="ECO:0007669"/>
    <property type="project" value="TreeGrafter"/>
</dbReference>
<sequence length="238" mass="26386">MFYLQRLLFLLQTLIVKLSCCLPPASQRLSFRSDPRMSAVSGLRAPVLLVLPPPPPPLPPLPGLLSPDPPHDEVAQVARFVAHQCDWASMATVSSHSPLIGRPFSNTFSVSDGPRGSGTGTPYLYLTRMEVSVQDLQTDYCRLQGFDPQSPLCAHIILSGDTMEVVGLEAEFAQKALFSRHPEMIDWPYRPQLVLRQAQHHTGVGAGLFWRGEESDPRGILQRLAAQETPLTCCCWRM</sequence>
<comment type="caution">
    <text evidence="3">The sequence shown here is derived from an EMBL/GenBank/DDBJ whole genome shotgun (WGS) entry which is preliminary data.</text>
</comment>
<dbReference type="GO" id="GO:0005737">
    <property type="term" value="C:cytoplasm"/>
    <property type="evidence" value="ECO:0007669"/>
    <property type="project" value="UniProtKB-ARBA"/>
</dbReference>
<protein>
    <recommendedName>
        <fullName evidence="2">CREG-like beta-barrel domain-containing protein</fullName>
    </recommendedName>
</protein>
<evidence type="ECO:0000259" key="2">
    <source>
        <dbReference type="Pfam" id="PF13883"/>
    </source>
</evidence>
<evidence type="ECO:0000313" key="3">
    <source>
        <dbReference type="EMBL" id="KAF3837619.1"/>
    </source>
</evidence>
<proteinExistence type="predicted"/>
<dbReference type="InterPro" id="IPR012349">
    <property type="entry name" value="Split_barrel_FMN-bd"/>
</dbReference>
<dbReference type="Gene3D" id="2.30.110.10">
    <property type="entry name" value="Electron Transport, Fmn-binding Protein, Chain A"/>
    <property type="match status" value="1"/>
</dbReference>
<dbReference type="EMBL" id="JAAKFY010000023">
    <property type="protein sequence ID" value="KAF3837619.1"/>
    <property type="molecule type" value="Genomic_DNA"/>
</dbReference>
<gene>
    <name evidence="3" type="ORF">F7725_005083</name>
</gene>
<name>A0A7J5XM45_DISMA</name>
<reference evidence="3 4" key="1">
    <citation type="submission" date="2020-03" db="EMBL/GenBank/DDBJ databases">
        <title>Dissostichus mawsoni Genome sequencing and assembly.</title>
        <authorList>
            <person name="Park H."/>
        </authorList>
    </citation>
    <scope>NUCLEOTIDE SEQUENCE [LARGE SCALE GENOMIC DNA]</scope>
    <source>
        <strain evidence="3">DM0001</strain>
        <tissue evidence="3">Muscle</tissue>
    </source>
</reference>
<dbReference type="OrthoDB" id="46836at2759"/>
<keyword evidence="1" id="KW-0732">Signal</keyword>
<evidence type="ECO:0000313" key="4">
    <source>
        <dbReference type="Proteomes" id="UP000518266"/>
    </source>
</evidence>
<dbReference type="SUPFAM" id="SSF50475">
    <property type="entry name" value="FMN-binding split barrel"/>
    <property type="match status" value="1"/>
</dbReference>
<dbReference type="Proteomes" id="UP000518266">
    <property type="component" value="Unassembled WGS sequence"/>
</dbReference>
<dbReference type="Pfam" id="PF13883">
    <property type="entry name" value="CREG_beta-barrel"/>
    <property type="match status" value="1"/>
</dbReference>
<accession>A0A7J5XM45</accession>
<feature type="chain" id="PRO_5029580047" description="CREG-like beta-barrel domain-containing protein" evidence="1">
    <location>
        <begin position="22"/>
        <end position="238"/>
    </location>
</feature>
<dbReference type="PANTHER" id="PTHR13343">
    <property type="entry name" value="CREG1 PROTEIN"/>
    <property type="match status" value="1"/>
</dbReference>